<name>A0A6A5X198_9PLEO</name>
<sequence length="554" mass="62829">MPSGSVSGGQASDIPDSSSNSPNLDPSTFHEWEGCSVQFSDGSFWKLTKPLSKTAYQQVNPPFEGRRVFTCVCVKDPNHKYTNINEAAVKVKYQVKSTSDIIHTLKESVAMWTERARQCPESKEIASNLELAQVELQAATEPVSIPNKATFVEYFALRRFTSMDCQYAPRLLCHTAVSVTPGTSRIEMVGGYAILMLMTKLPGEPLNYRGFWSMPLEEREAVRITFKEALLEIWWQGISPWDCAMRNIVWDSEGRKCYIVDFEDYSQVHYETEEDLQQSFSDDILYNWGISEKSFAGWQQIRNTAWFHQHDILIMVFELLTLATVPTAIGAVEAVHQQRVLNEEAESDERKAPFYIDVFCDAKSSKRDEVDGSMVVLKDGKLRLWPKDPKTHLPKADPNDSSAPHPFKGFFLPFPAADLPHRPIPAPRILGLVSEIPPDPSISPSSRPSKPRLNWICIDVETRELKYGPRAVAKENGIGPWDWTEDEVGLTLDGEESLVAVEEEKVEGGLGWAVYYDRDDDCLKGEEIGRRKRVLRCSLERRMVNREDEKIVVE</sequence>
<gene>
    <name evidence="2" type="ORF">P154DRAFT_559103</name>
</gene>
<dbReference type="PANTHER" id="PTHR38049">
    <property type="entry name" value="RICIN B LECTIN DOMAIN-CONTAINING PROTEIN"/>
    <property type="match status" value="1"/>
</dbReference>
<dbReference type="Proteomes" id="UP000799779">
    <property type="component" value="Unassembled WGS sequence"/>
</dbReference>
<reference evidence="2" key="1">
    <citation type="journal article" date="2020" name="Stud. Mycol.">
        <title>101 Dothideomycetes genomes: a test case for predicting lifestyles and emergence of pathogens.</title>
        <authorList>
            <person name="Haridas S."/>
            <person name="Albert R."/>
            <person name="Binder M."/>
            <person name="Bloem J."/>
            <person name="Labutti K."/>
            <person name="Salamov A."/>
            <person name="Andreopoulos B."/>
            <person name="Baker S."/>
            <person name="Barry K."/>
            <person name="Bills G."/>
            <person name="Bluhm B."/>
            <person name="Cannon C."/>
            <person name="Castanera R."/>
            <person name="Culley D."/>
            <person name="Daum C."/>
            <person name="Ezra D."/>
            <person name="Gonzalez J."/>
            <person name="Henrissat B."/>
            <person name="Kuo A."/>
            <person name="Liang C."/>
            <person name="Lipzen A."/>
            <person name="Lutzoni F."/>
            <person name="Magnuson J."/>
            <person name="Mondo S."/>
            <person name="Nolan M."/>
            <person name="Ohm R."/>
            <person name="Pangilinan J."/>
            <person name="Park H.-J."/>
            <person name="Ramirez L."/>
            <person name="Alfaro M."/>
            <person name="Sun H."/>
            <person name="Tritt A."/>
            <person name="Yoshinaga Y."/>
            <person name="Zwiers L.-H."/>
            <person name="Turgeon B."/>
            <person name="Goodwin S."/>
            <person name="Spatafora J."/>
            <person name="Crous P."/>
            <person name="Grigoriev I."/>
        </authorList>
    </citation>
    <scope>NUCLEOTIDE SEQUENCE</scope>
    <source>
        <strain evidence="2">CBS 123094</strain>
    </source>
</reference>
<evidence type="ECO:0000256" key="1">
    <source>
        <dbReference type="SAM" id="MobiDB-lite"/>
    </source>
</evidence>
<dbReference type="EMBL" id="ML977559">
    <property type="protein sequence ID" value="KAF2006571.1"/>
    <property type="molecule type" value="Genomic_DNA"/>
</dbReference>
<feature type="compositionally biased region" description="Polar residues" evidence="1">
    <location>
        <begin position="1"/>
        <end position="10"/>
    </location>
</feature>
<evidence type="ECO:0000313" key="3">
    <source>
        <dbReference type="Proteomes" id="UP000799779"/>
    </source>
</evidence>
<feature type="region of interest" description="Disordered" evidence="1">
    <location>
        <begin position="1"/>
        <end position="25"/>
    </location>
</feature>
<protein>
    <submittedName>
        <fullName evidence="2">Uncharacterized protein</fullName>
    </submittedName>
</protein>
<dbReference type="PANTHER" id="PTHR38049:SF1">
    <property type="entry name" value="PROTEIN KINASE DOMAIN-CONTAINING PROTEIN"/>
    <property type="match status" value="1"/>
</dbReference>
<organism evidence="2 3">
    <name type="scientific">Amniculicola lignicola CBS 123094</name>
    <dbReference type="NCBI Taxonomy" id="1392246"/>
    <lineage>
        <taxon>Eukaryota</taxon>
        <taxon>Fungi</taxon>
        <taxon>Dikarya</taxon>
        <taxon>Ascomycota</taxon>
        <taxon>Pezizomycotina</taxon>
        <taxon>Dothideomycetes</taxon>
        <taxon>Pleosporomycetidae</taxon>
        <taxon>Pleosporales</taxon>
        <taxon>Amniculicolaceae</taxon>
        <taxon>Amniculicola</taxon>
    </lineage>
</organism>
<keyword evidence="3" id="KW-1185">Reference proteome</keyword>
<dbReference type="Gene3D" id="1.10.510.10">
    <property type="entry name" value="Transferase(Phosphotransferase) domain 1"/>
    <property type="match status" value="1"/>
</dbReference>
<feature type="compositionally biased region" description="Low complexity" evidence="1">
    <location>
        <begin position="12"/>
        <end position="25"/>
    </location>
</feature>
<evidence type="ECO:0000313" key="2">
    <source>
        <dbReference type="EMBL" id="KAF2006571.1"/>
    </source>
</evidence>
<dbReference type="AlphaFoldDB" id="A0A6A5X198"/>
<proteinExistence type="predicted"/>
<dbReference type="OrthoDB" id="3928002at2759"/>
<accession>A0A6A5X198</accession>